<dbReference type="KEGG" id="ain:Acin_1385"/>
<dbReference type="NCBIfam" id="TIGR01538">
    <property type="entry name" value="portal_SPP1"/>
    <property type="match status" value="1"/>
</dbReference>
<feature type="compositionally biased region" description="Basic and acidic residues" evidence="1">
    <location>
        <begin position="462"/>
        <end position="475"/>
    </location>
</feature>
<gene>
    <name evidence="2" type="ordered locus">Acin_1385</name>
</gene>
<protein>
    <submittedName>
        <fullName evidence="2">SPP1 family phage portal protein</fullName>
    </submittedName>
</protein>
<proteinExistence type="predicted"/>
<organism evidence="2 3">
    <name type="scientific">Acidaminococcus intestini (strain RyC-MR95)</name>
    <dbReference type="NCBI Taxonomy" id="568816"/>
    <lineage>
        <taxon>Bacteria</taxon>
        <taxon>Bacillati</taxon>
        <taxon>Bacillota</taxon>
        <taxon>Negativicutes</taxon>
        <taxon>Acidaminococcales</taxon>
        <taxon>Acidaminococcaceae</taxon>
        <taxon>Acidaminococcus</taxon>
    </lineage>
</organism>
<dbReference type="PATRIC" id="fig|568816.4.peg.1341"/>
<dbReference type="AlphaFoldDB" id="G4Q9A5"/>
<accession>G4Q9A5</accession>
<dbReference type="eggNOG" id="ENOG502Z7ZB">
    <property type="taxonomic scope" value="Bacteria"/>
</dbReference>
<sequence>MNIEAAKQLIKKYTAGHAAFISQAMTAKRYYLVNNDILYAASKQRQEVNMGESAMENPLRKADNRIPFSFYQLLVNQKASYMFTAPPLFDVKDDRANEQIQEDLGDAYKKKCMELCVNACNAGIGWVHYWQGQDTEFHWGVVPSEEVIPVWSTDLDHSLVACLRAYQDIDDDGKTWDLYEIWDDKQCQTFRKRSDEGLDSLVPWARFASGMLLIDMPETDSNVYNHKFGRVPFIPFQNNSSAASDLDQVKKLIDCYDRVFSGFLNDLEDIQEVIFVLTNYGGEDLGQFLKELKYYKAISLEDGGTGSGGNVSTLTINIPVEARDKMLDITRKAIFSMGQGVDPEQQGMDKTSGEAMKFLYALLELKAGLTETEFSLSFNELIRAILRFHGMEQLGKARTGIIQTWTRTAVRNDAELVDMCAKSEGIVSRKTLLKNHPFVEDVSDEEKELLAEEQAQAARMDPYSDLKDGGGDENA</sequence>
<feature type="region of interest" description="Disordered" evidence="1">
    <location>
        <begin position="444"/>
        <end position="475"/>
    </location>
</feature>
<evidence type="ECO:0000256" key="1">
    <source>
        <dbReference type="SAM" id="MobiDB-lite"/>
    </source>
</evidence>
<dbReference type="Proteomes" id="UP000007093">
    <property type="component" value="Chromosome"/>
</dbReference>
<evidence type="ECO:0000313" key="2">
    <source>
        <dbReference type="EMBL" id="AEQ22607.1"/>
    </source>
</evidence>
<dbReference type="EMBL" id="CP003058">
    <property type="protein sequence ID" value="AEQ22607.1"/>
    <property type="molecule type" value="Genomic_DNA"/>
</dbReference>
<evidence type="ECO:0000313" key="3">
    <source>
        <dbReference type="Proteomes" id="UP000007093"/>
    </source>
</evidence>
<dbReference type="STRING" id="568816.Acin_1385"/>
<dbReference type="HOGENOM" id="CLU_041766_0_0_9"/>
<dbReference type="InterPro" id="IPR006428">
    <property type="entry name" value="Portal_SPP1-type"/>
</dbReference>
<dbReference type="InterPro" id="IPR021145">
    <property type="entry name" value="Portal_protein_SPP1_Gp6-like"/>
</dbReference>
<name>G4Q9A5_ACIIR</name>
<dbReference type="InParanoid" id="G4Q9A5"/>
<dbReference type="Pfam" id="PF05133">
    <property type="entry name" value="SPP1_portal"/>
    <property type="match status" value="1"/>
</dbReference>
<reference evidence="2 3" key="1">
    <citation type="journal article" date="2011" name="J. Bacteriol.">
        <title>Complete genome sequence of Acidaminococcus intestini RYC-MR95, a Gram-negative bacterium from the phylum Firmicutes.</title>
        <authorList>
            <person name="D'Auria G."/>
            <person name="Galan J.C."/>
            <person name="Rodriguez-Alcayna M."/>
            <person name="Moya A."/>
            <person name="Baquero F."/>
            <person name="Latorre A."/>
        </authorList>
    </citation>
    <scope>NUCLEOTIDE SEQUENCE [LARGE SCALE GENOMIC DNA]</scope>
    <source>
        <strain evidence="2 3">RyC-MR95</strain>
    </source>
</reference>
<dbReference type="RefSeq" id="WP_014128620.1">
    <property type="nucleotide sequence ID" value="NC_016077.1"/>
</dbReference>
<keyword evidence="3" id="KW-1185">Reference proteome</keyword>